<dbReference type="Pfam" id="PF09087">
    <property type="entry name" value="Cyc-maltodext_N"/>
    <property type="match status" value="1"/>
</dbReference>
<evidence type="ECO:0000256" key="2">
    <source>
        <dbReference type="ARBA" id="ARBA00023295"/>
    </source>
</evidence>
<dbReference type="OrthoDB" id="9805159at2"/>
<dbReference type="InterPro" id="IPR015171">
    <property type="entry name" value="Cyc-maltodext_N"/>
</dbReference>
<protein>
    <submittedName>
        <fullName evidence="5">Glycosidase</fullName>
    </submittedName>
</protein>
<keyword evidence="1" id="KW-0378">Hydrolase</keyword>
<dbReference type="Pfam" id="PF00128">
    <property type="entry name" value="Alpha-amylase"/>
    <property type="match status" value="1"/>
</dbReference>
<gene>
    <name evidence="5" type="ORF">SAMN05443633_101576</name>
</gene>
<keyword evidence="2 5" id="KW-0326">Glycosidase</keyword>
<dbReference type="SMART" id="SM00642">
    <property type="entry name" value="Aamy"/>
    <property type="match status" value="1"/>
</dbReference>
<dbReference type="GO" id="GO:0005975">
    <property type="term" value="P:carbohydrate metabolic process"/>
    <property type="evidence" value="ECO:0007669"/>
    <property type="project" value="InterPro"/>
</dbReference>
<dbReference type="CDD" id="cd11340">
    <property type="entry name" value="AmyAc_bac_CMD_like_3"/>
    <property type="match status" value="1"/>
</dbReference>
<name>A0A1M4UQY0_9FLAO</name>
<dbReference type="PANTHER" id="PTHR10357">
    <property type="entry name" value="ALPHA-AMYLASE FAMILY MEMBER"/>
    <property type="match status" value="1"/>
</dbReference>
<feature type="domain" description="Glycosyl hydrolase family 13 catalytic" evidence="4">
    <location>
        <begin position="126"/>
        <end position="530"/>
    </location>
</feature>
<evidence type="ECO:0000259" key="4">
    <source>
        <dbReference type="SMART" id="SM00642"/>
    </source>
</evidence>
<dbReference type="SUPFAM" id="SSF51445">
    <property type="entry name" value="(Trans)glycosidases"/>
    <property type="match status" value="1"/>
</dbReference>
<dbReference type="Gene3D" id="2.60.40.10">
    <property type="entry name" value="Immunoglobulins"/>
    <property type="match status" value="1"/>
</dbReference>
<dbReference type="STRING" id="1416778.SAMN05443633_101576"/>
<accession>A0A1M4UQY0</accession>
<feature type="region of interest" description="Disordered" evidence="3">
    <location>
        <begin position="134"/>
        <end position="157"/>
    </location>
</feature>
<reference evidence="6" key="1">
    <citation type="submission" date="2016-11" db="EMBL/GenBank/DDBJ databases">
        <authorList>
            <person name="Varghese N."/>
            <person name="Submissions S."/>
        </authorList>
    </citation>
    <scope>NUCLEOTIDE SEQUENCE [LARGE SCALE GENOMIC DNA]</scope>
    <source>
        <strain evidence="6">DSM 27619</strain>
    </source>
</reference>
<dbReference type="InterPro" id="IPR017853">
    <property type="entry name" value="GH"/>
</dbReference>
<dbReference type="Gene3D" id="3.20.20.80">
    <property type="entry name" value="Glycosidases"/>
    <property type="match status" value="1"/>
</dbReference>
<keyword evidence="6" id="KW-1185">Reference proteome</keyword>
<evidence type="ECO:0000256" key="3">
    <source>
        <dbReference type="SAM" id="MobiDB-lite"/>
    </source>
</evidence>
<dbReference type="Proteomes" id="UP000184518">
    <property type="component" value="Unassembled WGS sequence"/>
</dbReference>
<dbReference type="SUPFAM" id="SSF81296">
    <property type="entry name" value="E set domains"/>
    <property type="match status" value="1"/>
</dbReference>
<sequence length="638" mass="73634">MKKLYTIIALSAAVIAFSQKPLDKVEPGFWWKGMKNPELQILVYGKDIANNEIELSDGVQIKDIQKVENPNYVFLTVNTNEINVPKFKINIKKGRKIVGSYVYELKQRNPNSANRESFTSKDVMYLIMPDRFANGDEKNDSSPNLTEKANRSLPNGRHGGDLRGIINNLDYIQNLGATAVWLTPVNEDNEKVYSYHGYAQTDLYKIDGRYGTNEEYRELSQKLNQRNMKLVMDYVTNHWGISHWMIKDLPTKDWIHWFNGGENGFKRSNYKTTTQFDTNASEIDKRSALDGWFDTTMPDINQKNPLVLKYLTQNAIWWIEYAELGGFRVDTYPYNDKEAMAKWAKAITDEYPKFNIVGETWLNTAGQISAWQKDSKTGEAANYNSNLPSVMDFMLYGDMPKAIKEKEGWDSGMNRIYNSLSSDFLYPDINSVMVFFENHDTERWNEIFNDDPKAYKLGLTLISTVRGIPQIYYGSEVGMRGDKNKGGDADIRRDFPGGWKSDKQNAFNPSTQTPQQKEFYQFTRQLLNWRKGKEVIHTGKTKNFVPQNNVFVYFRYNEKESVMVVLNNSEKEETLDLNHFDESLKGFYSGIDVISESEIVLDKSLKIPPKSSLILELKRDLGEVNILPNRKLNKNLNQ</sequence>
<evidence type="ECO:0000256" key="1">
    <source>
        <dbReference type="ARBA" id="ARBA00022801"/>
    </source>
</evidence>
<dbReference type="GO" id="GO:0016798">
    <property type="term" value="F:hydrolase activity, acting on glycosyl bonds"/>
    <property type="evidence" value="ECO:0007669"/>
    <property type="project" value="UniProtKB-KW"/>
</dbReference>
<dbReference type="InterPro" id="IPR013780">
    <property type="entry name" value="Glyco_hydro_b"/>
</dbReference>
<dbReference type="AlphaFoldDB" id="A0A1M4UQY0"/>
<dbReference type="SUPFAM" id="SSF51011">
    <property type="entry name" value="Glycosyl hydrolase domain"/>
    <property type="match status" value="1"/>
</dbReference>
<dbReference type="PANTHER" id="PTHR10357:SF210">
    <property type="entry name" value="MALTODEXTRIN GLUCOSIDASE"/>
    <property type="match status" value="1"/>
</dbReference>
<organism evidence="5 6">
    <name type="scientific">Chryseobacterium arachidis</name>
    <dbReference type="NCBI Taxonomy" id="1416778"/>
    <lineage>
        <taxon>Bacteria</taxon>
        <taxon>Pseudomonadati</taxon>
        <taxon>Bacteroidota</taxon>
        <taxon>Flavobacteriia</taxon>
        <taxon>Flavobacteriales</taxon>
        <taxon>Weeksellaceae</taxon>
        <taxon>Chryseobacterium group</taxon>
        <taxon>Chryseobacterium</taxon>
    </lineage>
</organism>
<evidence type="ECO:0000313" key="5">
    <source>
        <dbReference type="EMBL" id="SHE59136.1"/>
    </source>
</evidence>
<dbReference type="InterPro" id="IPR013783">
    <property type="entry name" value="Ig-like_fold"/>
</dbReference>
<dbReference type="RefSeq" id="WP_072953098.1">
    <property type="nucleotide sequence ID" value="NZ_FQUT01000001.1"/>
</dbReference>
<dbReference type="InterPro" id="IPR006047">
    <property type="entry name" value="GH13_cat_dom"/>
</dbReference>
<dbReference type="InterPro" id="IPR014756">
    <property type="entry name" value="Ig_E-set"/>
</dbReference>
<dbReference type="EMBL" id="FQUT01000001">
    <property type="protein sequence ID" value="SHE59136.1"/>
    <property type="molecule type" value="Genomic_DNA"/>
</dbReference>
<evidence type="ECO:0000313" key="6">
    <source>
        <dbReference type="Proteomes" id="UP000184518"/>
    </source>
</evidence>
<proteinExistence type="predicted"/>
<dbReference type="Gene3D" id="2.60.40.1180">
    <property type="entry name" value="Golgi alpha-mannosidase II"/>
    <property type="match status" value="1"/>
</dbReference>